<evidence type="ECO:0000313" key="3">
    <source>
        <dbReference type="Proteomes" id="UP001500729"/>
    </source>
</evidence>
<evidence type="ECO:0000256" key="1">
    <source>
        <dbReference type="SAM" id="Phobius"/>
    </source>
</evidence>
<feature type="transmembrane region" description="Helical" evidence="1">
    <location>
        <begin position="92"/>
        <end position="113"/>
    </location>
</feature>
<name>A0ABP3MTH5_SACER</name>
<organism evidence="2 3">
    <name type="scientific">Saccharopolyspora erythraea</name>
    <name type="common">Streptomyces erythraeus</name>
    <dbReference type="NCBI Taxonomy" id="1836"/>
    <lineage>
        <taxon>Bacteria</taxon>
        <taxon>Bacillati</taxon>
        <taxon>Actinomycetota</taxon>
        <taxon>Actinomycetes</taxon>
        <taxon>Pseudonocardiales</taxon>
        <taxon>Pseudonocardiaceae</taxon>
        <taxon>Saccharopolyspora</taxon>
    </lineage>
</organism>
<feature type="transmembrane region" description="Helical" evidence="1">
    <location>
        <begin position="119"/>
        <end position="143"/>
    </location>
</feature>
<evidence type="ECO:0000313" key="2">
    <source>
        <dbReference type="EMBL" id="GAA0527429.1"/>
    </source>
</evidence>
<reference evidence="3" key="1">
    <citation type="journal article" date="2019" name="Int. J. Syst. Evol. Microbiol.">
        <title>The Global Catalogue of Microorganisms (GCM) 10K type strain sequencing project: providing services to taxonomists for standard genome sequencing and annotation.</title>
        <authorList>
            <consortium name="The Broad Institute Genomics Platform"/>
            <consortium name="The Broad Institute Genome Sequencing Center for Infectious Disease"/>
            <person name="Wu L."/>
            <person name="Ma J."/>
        </authorList>
    </citation>
    <scope>NUCLEOTIDE SEQUENCE [LARGE SCALE GENOMIC DNA]</scope>
    <source>
        <strain evidence="3">JCM 10303</strain>
    </source>
</reference>
<comment type="caution">
    <text evidence="2">The sequence shown here is derived from an EMBL/GenBank/DDBJ whole genome shotgun (WGS) entry which is preliminary data.</text>
</comment>
<proteinExistence type="predicted"/>
<keyword evidence="1" id="KW-0472">Membrane</keyword>
<dbReference type="Proteomes" id="UP001500729">
    <property type="component" value="Unassembled WGS sequence"/>
</dbReference>
<protein>
    <recommendedName>
        <fullName evidence="4">Integral membrane protein</fullName>
    </recommendedName>
</protein>
<accession>A0ABP3MTH5</accession>
<sequence length="155" mass="16787">MARPPDSVTLSFWMGIASVVVGFAMMLASFLSIDDAELGMILREAQSPDVQLSMQEARTIYTAFVVGSLVFMAAVAALWIMFLFFMRRGRNWARIVITVVGIIWFVVTGPALLGGSTGGATAMLLALLQMLAVGATVVCAWLTPSNQYFATAKRR</sequence>
<keyword evidence="3" id="KW-1185">Reference proteome</keyword>
<gene>
    <name evidence="2" type="ORF">GCM10009533_28400</name>
</gene>
<dbReference type="EMBL" id="BAAAGS010000016">
    <property type="protein sequence ID" value="GAA0527429.1"/>
    <property type="molecule type" value="Genomic_DNA"/>
</dbReference>
<feature type="transmembrane region" description="Helical" evidence="1">
    <location>
        <begin position="12"/>
        <end position="33"/>
    </location>
</feature>
<feature type="transmembrane region" description="Helical" evidence="1">
    <location>
        <begin position="60"/>
        <end position="85"/>
    </location>
</feature>
<keyword evidence="1" id="KW-0812">Transmembrane</keyword>
<keyword evidence="1" id="KW-1133">Transmembrane helix</keyword>
<evidence type="ECO:0008006" key="4">
    <source>
        <dbReference type="Google" id="ProtNLM"/>
    </source>
</evidence>